<dbReference type="InterPro" id="IPR052399">
    <property type="entry name" value="Phage_Baseplate_Assmbl_Protein"/>
</dbReference>
<sequence>MPLNRESLSSLKEKTYSNYMSLLRPLDKTPRHNILKVLALCEAGAQHQLLGDIDFLSEQLFPDTASSDYLRMHWSDRVAPLYAGTAAGTAIQKGAQGSVVPAGTVYVSQSGKRYYTDTTHKVGNDGTVSVRIYAEESGRESNLDEGEELAISSAIPTGVETKATVASGGIAGGTDAETDEAYRNRVLLYQRNFSRYGKPGDFAAWAIDSSVEVTKAWEIKGCYGVFGVMLVIVLGGNHFDGINRVANTDAVRDYIRTLCPPVQFTVRSPELVELNPAIRLLEDEDTVSNRERVTTRLKSYLESKAKPGCTIKESTLKSVCADGFFVTEVKLSIDGGDKQFTAFQYPVLGSVRWT</sequence>
<evidence type="ECO:0000313" key="2">
    <source>
        <dbReference type="EMBL" id="QGT51310.1"/>
    </source>
</evidence>
<evidence type="ECO:0000259" key="1">
    <source>
        <dbReference type="Pfam" id="PF04865"/>
    </source>
</evidence>
<dbReference type="Pfam" id="PF04865">
    <property type="entry name" value="Baseplate_J"/>
    <property type="match status" value="1"/>
</dbReference>
<dbReference type="EMBL" id="MN577574">
    <property type="protein sequence ID" value="QGT51310.1"/>
    <property type="molecule type" value="Genomic_DNA"/>
</dbReference>
<proteinExistence type="predicted"/>
<name>A0A650ENH9_9SPIO</name>
<protein>
    <recommendedName>
        <fullName evidence="1">Baseplate protein J-like barrel domain-containing protein</fullName>
    </recommendedName>
</protein>
<gene>
    <name evidence="2" type="ORF">Unknown280_0020</name>
</gene>
<reference evidence="2" key="1">
    <citation type="journal article" date="2020" name="J. ISSAAS">
        <title>Lactobacilli and other gastrointestinal microbiota of Peromyscus leucopus, reservoir host for agents of Lyme disease and other zoonoses in North America.</title>
        <authorList>
            <person name="Milovic A."/>
            <person name="Bassam K."/>
            <person name="Shao H."/>
            <person name="Chatzistamou I."/>
            <person name="Tufts D.M."/>
            <person name="Diuk-Wasser M."/>
            <person name="Barbour A.G."/>
        </authorList>
    </citation>
    <scope>NUCLEOTIDE SEQUENCE</scope>
    <source>
        <strain evidence="2">LL50</strain>
    </source>
</reference>
<dbReference type="InterPro" id="IPR006949">
    <property type="entry name" value="Barrel_Baseplate_J-like"/>
</dbReference>
<dbReference type="PANTHER" id="PTHR37829">
    <property type="entry name" value="PHAGE-LIKE ELEMENT PBSX PROTEIN XKDT"/>
    <property type="match status" value="1"/>
</dbReference>
<dbReference type="AlphaFoldDB" id="A0A650ENH9"/>
<feature type="domain" description="Baseplate protein J-like barrel" evidence="1">
    <location>
        <begin position="94"/>
        <end position="169"/>
    </location>
</feature>
<dbReference type="PANTHER" id="PTHR37829:SF3">
    <property type="entry name" value="PROTEIN JAYE-RELATED"/>
    <property type="match status" value="1"/>
</dbReference>
<organism evidence="2">
    <name type="scientific">uncultured Spirochaetaceae bacterium</name>
    <dbReference type="NCBI Taxonomy" id="201186"/>
    <lineage>
        <taxon>Bacteria</taxon>
        <taxon>Pseudomonadati</taxon>
        <taxon>Spirochaetota</taxon>
        <taxon>Spirochaetia</taxon>
        <taxon>Spirochaetales</taxon>
        <taxon>Spirochaetaceae</taxon>
        <taxon>environmental samples</taxon>
    </lineage>
</organism>
<accession>A0A650ENH9</accession>